<name>A0A919MNT8_9ACTN</name>
<protein>
    <submittedName>
        <fullName evidence="1">Uncharacterized protein</fullName>
    </submittedName>
</protein>
<evidence type="ECO:0000313" key="2">
    <source>
        <dbReference type="Proteomes" id="UP000598174"/>
    </source>
</evidence>
<sequence>MMSSATGHSLPRAFVQAAHLPQEADAVTVFQVEQTIKIPMQVVREERDLLPQLVLGVVP</sequence>
<proteinExistence type="predicted"/>
<keyword evidence="2" id="KW-1185">Reference proteome</keyword>
<comment type="caution">
    <text evidence="1">The sequence shown here is derived from an EMBL/GenBank/DDBJ whole genome shotgun (WGS) entry which is preliminary data.</text>
</comment>
<dbReference type="Proteomes" id="UP000598174">
    <property type="component" value="Unassembled WGS sequence"/>
</dbReference>
<reference evidence="1" key="1">
    <citation type="submission" date="2021-01" db="EMBL/GenBank/DDBJ databases">
        <title>Whole genome shotgun sequence of Actinoplanes ferrugineus NBRC 15555.</title>
        <authorList>
            <person name="Komaki H."/>
            <person name="Tamura T."/>
        </authorList>
    </citation>
    <scope>NUCLEOTIDE SEQUENCE</scope>
    <source>
        <strain evidence="1">NBRC 15555</strain>
    </source>
</reference>
<accession>A0A919MNT8</accession>
<dbReference type="EMBL" id="BOMM01000056">
    <property type="protein sequence ID" value="GIE14612.1"/>
    <property type="molecule type" value="Genomic_DNA"/>
</dbReference>
<dbReference type="AlphaFoldDB" id="A0A919MNT8"/>
<gene>
    <name evidence="1" type="ORF">Afe05nite_64520</name>
</gene>
<evidence type="ECO:0000313" key="1">
    <source>
        <dbReference type="EMBL" id="GIE14612.1"/>
    </source>
</evidence>
<organism evidence="1 2">
    <name type="scientific">Paractinoplanes ferrugineus</name>
    <dbReference type="NCBI Taxonomy" id="113564"/>
    <lineage>
        <taxon>Bacteria</taxon>
        <taxon>Bacillati</taxon>
        <taxon>Actinomycetota</taxon>
        <taxon>Actinomycetes</taxon>
        <taxon>Micromonosporales</taxon>
        <taxon>Micromonosporaceae</taxon>
        <taxon>Paractinoplanes</taxon>
    </lineage>
</organism>